<dbReference type="SUPFAM" id="SSF48431">
    <property type="entry name" value="Lipovitellin-phosvitin complex, superhelical domain"/>
    <property type="match status" value="1"/>
</dbReference>
<feature type="region of interest" description="Disordered" evidence="7">
    <location>
        <begin position="734"/>
        <end position="794"/>
    </location>
</feature>
<organism evidence="11">
    <name type="scientific">Fimbriaphyllia ancora</name>
    <name type="common">Hammer coral</name>
    <name type="synonym">Euphyllia ancora</name>
    <dbReference type="NCBI Taxonomy" id="46750"/>
    <lineage>
        <taxon>Eukaryota</taxon>
        <taxon>Metazoa</taxon>
        <taxon>Cnidaria</taxon>
        <taxon>Anthozoa</taxon>
        <taxon>Hexacorallia</taxon>
        <taxon>Scleractinia</taxon>
        <taxon>Caryophylliina</taxon>
        <taxon>Caryophylliidae</taxon>
        <taxon>Fimbriaphyllia</taxon>
    </lineage>
</organism>
<dbReference type="InterPro" id="IPR015819">
    <property type="entry name" value="Lipid_transp_b-sht_shell"/>
</dbReference>
<dbReference type="PANTHER" id="PTHR23345">
    <property type="entry name" value="VITELLOGENIN-RELATED"/>
    <property type="match status" value="1"/>
</dbReference>
<dbReference type="Gene3D" id="2.20.80.10">
    <property type="entry name" value="Lipovitellin-phosvitin complex, chain A, domain 4"/>
    <property type="match status" value="1"/>
</dbReference>
<keyword evidence="1" id="KW-0597">Phosphoprotein</keyword>
<comment type="caution">
    <text evidence="6">Lacks conserved residue(s) required for the propagation of feature annotation.</text>
</comment>
<dbReference type="GO" id="GO:0005319">
    <property type="term" value="F:lipid transporter activity"/>
    <property type="evidence" value="ECO:0007669"/>
    <property type="project" value="InterPro"/>
</dbReference>
<protein>
    <submittedName>
        <fullName evidence="11">Vitellogenin</fullName>
    </submittedName>
</protein>
<dbReference type="SMART" id="SM01169">
    <property type="entry name" value="DUF1943"/>
    <property type="match status" value="1"/>
</dbReference>
<evidence type="ECO:0000256" key="6">
    <source>
        <dbReference type="PROSITE-ProRule" id="PRU00557"/>
    </source>
</evidence>
<feature type="domain" description="Vitellogenin" evidence="9">
    <location>
        <begin position="21"/>
        <end position="678"/>
    </location>
</feature>
<evidence type="ECO:0000259" key="10">
    <source>
        <dbReference type="PROSITE" id="PS51233"/>
    </source>
</evidence>
<dbReference type="Gene3D" id="2.20.90.10">
    <property type="entry name" value="Vitellinogen, beta-sheet shell domain"/>
    <property type="match status" value="1"/>
</dbReference>
<evidence type="ECO:0000256" key="5">
    <source>
        <dbReference type="ARBA" id="ARBA00023180"/>
    </source>
</evidence>
<dbReference type="InterPro" id="IPR015255">
    <property type="entry name" value="Vitellinogen_open_b-sht"/>
</dbReference>
<dbReference type="InterPro" id="IPR037088">
    <property type="entry name" value="Vitellinogen_b-sht_shell_sf"/>
</dbReference>
<dbReference type="InterPro" id="IPR015258">
    <property type="entry name" value="Vitellinogen_b-sht_shell"/>
</dbReference>
<feature type="domain" description="VWFD" evidence="10">
    <location>
        <begin position="1261"/>
        <end position="1442"/>
    </location>
</feature>
<dbReference type="PROSITE" id="PS51211">
    <property type="entry name" value="VITELLOGENIN"/>
    <property type="match status" value="1"/>
</dbReference>
<accession>R9WX72</accession>
<dbReference type="InterPro" id="IPR011030">
    <property type="entry name" value="Lipovitellin_superhlx_dom"/>
</dbReference>
<dbReference type="GO" id="GO:0045735">
    <property type="term" value="F:nutrient reservoir activity"/>
    <property type="evidence" value="ECO:0007669"/>
    <property type="project" value="UniProtKB-KW"/>
</dbReference>
<dbReference type="InterPro" id="IPR050733">
    <property type="entry name" value="Vitellogenin/Apolipophorin"/>
</dbReference>
<reference evidence="11" key="1">
    <citation type="journal article" date="2013" name="Endocrinology">
        <title>Yolk formation in a stony coral Euphyllia ancora (Cnidaria, Anthozoa): insight into the evolution of vitellogenesis in nonbilaterian animals.</title>
        <authorList>
            <person name="Shikina S."/>
            <person name="Chen C.J."/>
            <person name="Chung Y.J."/>
            <person name="Shao Z.F."/>
            <person name="Liou J.Y."/>
            <person name="Tseng H.P."/>
            <person name="Lee Y.H."/>
            <person name="Chang C.F."/>
        </authorList>
    </citation>
    <scope>NUCLEOTIDE SEQUENCE</scope>
</reference>
<dbReference type="SUPFAM" id="SSF56968">
    <property type="entry name" value="Lipovitellin-phosvitin complex, beta-sheet shell regions"/>
    <property type="match status" value="3"/>
</dbReference>
<dbReference type="Pfam" id="PF01347">
    <property type="entry name" value="Vitellogenin_N"/>
    <property type="match status" value="1"/>
</dbReference>
<dbReference type="InterPro" id="IPR001747">
    <property type="entry name" value="Vitellogenin_N"/>
</dbReference>
<feature type="compositionally biased region" description="Basic and acidic residues" evidence="7">
    <location>
        <begin position="734"/>
        <end position="746"/>
    </location>
</feature>
<feature type="chain" id="PRO_5004492429" evidence="8">
    <location>
        <begin position="17"/>
        <end position="1442"/>
    </location>
</feature>
<evidence type="ECO:0000256" key="1">
    <source>
        <dbReference type="ARBA" id="ARBA00022553"/>
    </source>
</evidence>
<evidence type="ECO:0000256" key="3">
    <source>
        <dbReference type="ARBA" id="ARBA00022761"/>
    </source>
</evidence>
<feature type="signal peptide" evidence="8">
    <location>
        <begin position="1"/>
        <end position="16"/>
    </location>
</feature>
<dbReference type="Pfam" id="PF09175">
    <property type="entry name" value="Vit_b-sht_shell"/>
    <property type="match status" value="1"/>
</dbReference>
<dbReference type="Pfam" id="PF00094">
    <property type="entry name" value="VWD"/>
    <property type="match status" value="1"/>
</dbReference>
<proteinExistence type="evidence at transcript level"/>
<dbReference type="InterPro" id="IPR001846">
    <property type="entry name" value="VWF_type-D"/>
</dbReference>
<name>R9WX72_FIMAN</name>
<dbReference type="SMART" id="SM00638">
    <property type="entry name" value="LPD_N"/>
    <property type="match status" value="1"/>
</dbReference>
<evidence type="ECO:0000313" key="11">
    <source>
        <dbReference type="EMBL" id="AGO04748.1"/>
    </source>
</evidence>
<evidence type="ECO:0000259" key="9">
    <source>
        <dbReference type="PROSITE" id="PS51211"/>
    </source>
</evidence>
<feature type="region of interest" description="Disordered" evidence="7">
    <location>
        <begin position="1063"/>
        <end position="1093"/>
    </location>
</feature>
<dbReference type="Gene3D" id="1.25.10.20">
    <property type="entry name" value="Vitellinogen, superhelical"/>
    <property type="match status" value="1"/>
</dbReference>
<dbReference type="InterPro" id="IPR015816">
    <property type="entry name" value="Vitellinogen_b-sht_N"/>
</dbReference>
<keyword evidence="5" id="KW-0325">Glycoprotein</keyword>
<dbReference type="Gene3D" id="2.30.230.10">
    <property type="entry name" value="Lipovitellin, beta-sheet shell regions, chain A"/>
    <property type="match status" value="1"/>
</dbReference>
<feature type="compositionally biased region" description="Basic and acidic residues" evidence="7">
    <location>
        <begin position="1075"/>
        <end position="1088"/>
    </location>
</feature>
<sequence>MNPFWVILLSLGAASSLHLGYQKEQRYTYSYQTDATQAIPGEAKKSLGLRIKCQVHIDVLKKMEMQATLGNCQVHQIQNDSKEEQETPADHQEAMRQKLAQPVRFSLKLQDGSLKEISAHPYDSEWSLNIKRGLVNLFQISYQAKQQEKHGIEYITQQESTAVGDCQVAYVINRDDSLPASKEQVVKLTKVMNYEKCSKRPESSQSNYYGQQCQECQQSMGYAPYHRSAGQIDHTLTGSEDAGYVINRTEAVEQHVITPLSQSAGHVTVTTRQILQFQNQSAAGAASLELTRKIGQAFTAESHEKCGRDDTQRQNQIAQQAETSINEMCKAVKDPASQQAAEKFAVAVQQLRNCNQDTMEKLTEIMLARQDQTERKVCLDALSFVGTREAFRVLQQKVQQKKINTPDDLKRISLGLASAPRPTADHIDAAWKLCEEVRNDSSCRRQCLLSLGVLIHKGSKCQQDTKTVVACQQRVRQMLEELSNTATSQDDRLTFIKTLGNAGSPEAQEQLQKILKDRQQPLHTRVECVWALRRIARQAKEKTYPCLVSIFADPQESPELRMATFVQLLNTEPNFVILQVLTNTVRREINDPQPGRRSNQLASFVISHLSALAYHNNVLTKKRSTQARMALRLLPKMSFGLGYSKGMRLVQHSEKLQAGFEFEANKIDVPESMLPRNLNARLQVNLFGYKMNAFEFGARIENMDDVVDDIISQVRDRHKRSLWGTVVSWFSKQQSDEDRKATEPPTKRPANRSVRNTGATSRPLYQPSFQPTVSQRRSTRPRPTFQASGEQTKQRHMSAFMKLYGNEVKFMEVKQDVVDQLARDVSDLLLGKVNQLEYPGEGITISKEGVEIKQTLEKAFMDANAQRVLPTLAGILLNLQFRSAATVRITAGANLNVHPSLKNFWQYQSMTGNVEVKPSINAHVHAVVAIHTPFLRVGVQMKANGNSNTNQKVEVQAEAKKSCNFGYSIPQEQKDIFQFKAVTQGFSQQQDPQTCEQKEKQISLDLSKDHLTQLKKSCAGKALFGVQLCAEGQGPDLPSLRLQQVPVFSAICQAEMRVSMVPATDSPPSIQWNNKIEKNDDKEKDVSGEIKASSNKTTRHLSYRISYKRNQQQLEIESTSLVAQGYEDAKMKLIANGDGLRLEFGRKEKPQYLVTVSGQIENQGRSLRVQANWTEVPEEWKTFFRRWEPQILYALQQFAWVRRTDQQTKQVALEFQLTSPMTASVTVKTPDAEAKRTKLSLPIRVERLPTSIQEITDHLYARCEVQDQSIKVFDQLRYQHNIKGGCPYVLAQEYREGKQSRFQLTVKIDEQGQKTLIASIQQQSQQSQQHKETVEIKPDSTILIDGQKQTCAQQPCRSKQGDFTVRKVQTTDGKTEIQLSTKLGLYVTMVGQRIHVYAAPSLCGRVRGLCGDADGEQWNEYKDPQGRVQTLQKFIQSWQQKC</sequence>
<dbReference type="InterPro" id="IPR015817">
    <property type="entry name" value="Vitellinogen_open_b-sht_sub1"/>
</dbReference>
<feature type="compositionally biased region" description="Polar residues" evidence="7">
    <location>
        <begin position="767"/>
        <end position="776"/>
    </location>
</feature>
<dbReference type="Pfam" id="PF09172">
    <property type="entry name" value="Vit_open_b-sht"/>
    <property type="match status" value="1"/>
</dbReference>
<dbReference type="Gene3D" id="2.20.50.20">
    <property type="entry name" value="Lipovitellin. Chain A, domain 3"/>
    <property type="match status" value="1"/>
</dbReference>
<dbReference type="SMR" id="R9WX72"/>
<evidence type="ECO:0000256" key="8">
    <source>
        <dbReference type="SAM" id="SignalP"/>
    </source>
</evidence>
<dbReference type="SMART" id="SM00216">
    <property type="entry name" value="VWD"/>
    <property type="match status" value="1"/>
</dbReference>
<keyword evidence="3" id="KW-0758">Storage protein</keyword>
<dbReference type="EMBL" id="KC777188">
    <property type="protein sequence ID" value="AGO04748.1"/>
    <property type="molecule type" value="mRNA"/>
</dbReference>
<feature type="disulfide bond" evidence="6">
    <location>
        <begin position="213"/>
        <end position="216"/>
    </location>
</feature>
<dbReference type="PROSITE" id="PS51233">
    <property type="entry name" value="VWFD"/>
    <property type="match status" value="1"/>
</dbReference>
<keyword evidence="2 8" id="KW-0732">Signal</keyword>
<dbReference type="PANTHER" id="PTHR23345:SF15">
    <property type="entry name" value="VITELLOGENIN 1-RELATED"/>
    <property type="match status" value="1"/>
</dbReference>
<keyword evidence="4 6" id="KW-1015">Disulfide bond</keyword>
<evidence type="ECO:0000256" key="2">
    <source>
        <dbReference type="ARBA" id="ARBA00022729"/>
    </source>
</evidence>
<evidence type="ECO:0000256" key="4">
    <source>
        <dbReference type="ARBA" id="ARBA00023157"/>
    </source>
</evidence>
<evidence type="ECO:0000256" key="7">
    <source>
        <dbReference type="SAM" id="MobiDB-lite"/>
    </source>
</evidence>